<dbReference type="GO" id="GO:0047429">
    <property type="term" value="F:nucleoside triphosphate diphosphatase activity"/>
    <property type="evidence" value="ECO:0007669"/>
    <property type="project" value="InterPro"/>
</dbReference>
<evidence type="ECO:0000256" key="1">
    <source>
        <dbReference type="ARBA" id="ARBA00004496"/>
    </source>
</evidence>
<evidence type="ECO:0000256" key="4">
    <source>
        <dbReference type="ARBA" id="ARBA00023080"/>
    </source>
</evidence>
<dbReference type="Gene3D" id="3.90.950.10">
    <property type="match status" value="1"/>
</dbReference>
<evidence type="ECO:0000256" key="7">
    <source>
        <dbReference type="ARBA" id="ARBA00060749"/>
    </source>
</evidence>
<dbReference type="HAMAP" id="MF_00528">
    <property type="entry name" value="Maf"/>
    <property type="match status" value="1"/>
</dbReference>
<dbReference type="SUPFAM" id="SSF52972">
    <property type="entry name" value="ITPase-like"/>
    <property type="match status" value="1"/>
</dbReference>
<comment type="subcellular location">
    <subcellularLocation>
        <location evidence="1 9">Cytoplasm</location>
    </subcellularLocation>
</comment>
<dbReference type="PANTHER" id="PTHR43213:SF10">
    <property type="entry name" value="7-METHYL-GTP PYROPHOSPHATASE"/>
    <property type="match status" value="1"/>
</dbReference>
<dbReference type="RefSeq" id="WP_123523018.1">
    <property type="nucleotide sequence ID" value="NZ_JBHLWF010000014.1"/>
</dbReference>
<protein>
    <recommendedName>
        <fullName evidence="8 9">7-methyl-GTP pyrophosphatase</fullName>
        <shortName evidence="9">m(7)GTP pyrophosphatase</shortName>
        <ecNumber evidence="9">3.6.1.-</ecNumber>
    </recommendedName>
</protein>
<evidence type="ECO:0000313" key="10">
    <source>
        <dbReference type="EMBL" id="TCS97547.1"/>
    </source>
</evidence>
<keyword evidence="3 9" id="KW-0378">Hydrolase</keyword>
<dbReference type="OrthoDB" id="9813694at2"/>
<feature type="site" description="Important for substrate specificity" evidence="9">
    <location>
        <position position="153"/>
    </location>
</feature>
<evidence type="ECO:0000256" key="8">
    <source>
        <dbReference type="ARBA" id="ARBA00068163"/>
    </source>
</evidence>
<name>A0A4V2UVY3_9GAMM</name>
<dbReference type="InterPro" id="IPR003697">
    <property type="entry name" value="Maf-like"/>
</dbReference>
<dbReference type="EC" id="3.6.1.-" evidence="9"/>
<feature type="site" description="Important for substrate specificity" evidence="9">
    <location>
        <position position="70"/>
    </location>
</feature>
<feature type="site" description="Important for substrate specificity" evidence="9">
    <location>
        <position position="12"/>
    </location>
</feature>
<dbReference type="NCBIfam" id="TIGR00172">
    <property type="entry name" value="maf"/>
    <property type="match status" value="1"/>
</dbReference>
<keyword evidence="11" id="KW-1185">Reference proteome</keyword>
<comment type="function">
    <text evidence="6 9">Nucleoside triphosphate pyrophosphatase that hydrolyzes 7-methyl-GTP (m(7)GTP). May have a dual role in cell division arrest and in preventing the incorporation of modified nucleotides into cellular nucleic acids.</text>
</comment>
<evidence type="ECO:0000256" key="5">
    <source>
        <dbReference type="ARBA" id="ARBA00050213"/>
    </source>
</evidence>
<evidence type="ECO:0000313" key="11">
    <source>
        <dbReference type="Proteomes" id="UP000294599"/>
    </source>
</evidence>
<evidence type="ECO:0000256" key="3">
    <source>
        <dbReference type="ARBA" id="ARBA00022801"/>
    </source>
</evidence>
<dbReference type="Pfam" id="PF02545">
    <property type="entry name" value="Maf"/>
    <property type="match status" value="1"/>
</dbReference>
<dbReference type="Proteomes" id="UP000294599">
    <property type="component" value="Unassembled WGS sequence"/>
</dbReference>
<reference evidence="10 11" key="1">
    <citation type="submission" date="2019-03" db="EMBL/GenBank/DDBJ databases">
        <title>Genomic Encyclopedia of Type Strains, Phase IV (KMG-IV): sequencing the most valuable type-strain genomes for metagenomic binning, comparative biology and taxonomic classification.</title>
        <authorList>
            <person name="Goeker M."/>
        </authorList>
    </citation>
    <scope>NUCLEOTIDE SEQUENCE [LARGE SCALE GENOMIC DNA]</scope>
    <source>
        <strain evidence="10 11">DSM 21944</strain>
    </source>
</reference>
<comment type="caution">
    <text evidence="9">Lacks conserved residue(s) required for the propagation of feature annotation.</text>
</comment>
<comment type="similarity">
    <text evidence="7 9">Belongs to the Maf family. YceF subfamily.</text>
</comment>
<dbReference type="GO" id="GO:0005737">
    <property type="term" value="C:cytoplasm"/>
    <property type="evidence" value="ECO:0007669"/>
    <property type="project" value="UniProtKB-SubCell"/>
</dbReference>
<comment type="cofactor">
    <cofactor evidence="9">
        <name>a divalent metal cation</name>
        <dbReference type="ChEBI" id="CHEBI:60240"/>
    </cofactor>
</comment>
<organism evidence="10 11">
    <name type="scientific">Pseudofulvimonas gallinarii</name>
    <dbReference type="NCBI Taxonomy" id="634155"/>
    <lineage>
        <taxon>Bacteria</taxon>
        <taxon>Pseudomonadati</taxon>
        <taxon>Pseudomonadota</taxon>
        <taxon>Gammaproteobacteria</taxon>
        <taxon>Lysobacterales</taxon>
        <taxon>Rhodanobacteraceae</taxon>
        <taxon>Pseudofulvimonas</taxon>
    </lineage>
</organism>
<dbReference type="EMBL" id="SMAF01000012">
    <property type="protein sequence ID" value="TCS97547.1"/>
    <property type="molecule type" value="Genomic_DNA"/>
</dbReference>
<keyword evidence="2 9" id="KW-0963">Cytoplasm</keyword>
<dbReference type="FunFam" id="3.90.950.10:FF:000005">
    <property type="entry name" value="7-methyl-GTP pyrophosphatase"/>
    <property type="match status" value="1"/>
</dbReference>
<evidence type="ECO:0000256" key="6">
    <source>
        <dbReference type="ARBA" id="ARBA00053369"/>
    </source>
</evidence>
<comment type="catalytic activity">
    <reaction evidence="5 9">
        <text>N(7)-methyl-GTP + H2O = N(7)-methyl-GMP + diphosphate + H(+)</text>
        <dbReference type="Rhea" id="RHEA:58744"/>
        <dbReference type="ChEBI" id="CHEBI:15377"/>
        <dbReference type="ChEBI" id="CHEBI:15378"/>
        <dbReference type="ChEBI" id="CHEBI:33019"/>
        <dbReference type="ChEBI" id="CHEBI:58285"/>
        <dbReference type="ChEBI" id="CHEBI:87133"/>
    </reaction>
</comment>
<dbReference type="GO" id="GO:0009117">
    <property type="term" value="P:nucleotide metabolic process"/>
    <property type="evidence" value="ECO:0007669"/>
    <property type="project" value="UniProtKB-KW"/>
</dbReference>
<sequence>MTTVVLASTSAYRRSLLERILTGFSQAAPAVDESARPGEAPDALARRLAIAKARAVAADHPGRVVVGSDQVAALGDRLLGKPGDHARAREQLAACSGRTVRFLTAVCVIDATGCEQVHLDTTAVRFRPLEERQIESYLQREQPYDCAGSFKCEGLGIVLFEHIDSRDPTALVGLPLIALARMLRDAGVDPLAG</sequence>
<gene>
    <name evidence="10" type="ORF">EDC25_11228</name>
</gene>
<dbReference type="PANTHER" id="PTHR43213">
    <property type="entry name" value="BIFUNCTIONAL DTTP/UTP PYROPHOSPHATASE/METHYLTRANSFERASE PROTEIN-RELATED"/>
    <property type="match status" value="1"/>
</dbReference>
<dbReference type="PIRSF" id="PIRSF006305">
    <property type="entry name" value="Maf"/>
    <property type="match status" value="1"/>
</dbReference>
<evidence type="ECO:0000256" key="2">
    <source>
        <dbReference type="ARBA" id="ARBA00022490"/>
    </source>
</evidence>
<accession>A0A4V2UVY3</accession>
<feature type="active site" description="Proton acceptor" evidence="9">
    <location>
        <position position="69"/>
    </location>
</feature>
<comment type="caution">
    <text evidence="10">The sequence shown here is derived from an EMBL/GenBank/DDBJ whole genome shotgun (WGS) entry which is preliminary data.</text>
</comment>
<keyword evidence="4 9" id="KW-0546">Nucleotide metabolism</keyword>
<dbReference type="CDD" id="cd00555">
    <property type="entry name" value="Maf"/>
    <property type="match status" value="1"/>
</dbReference>
<dbReference type="InterPro" id="IPR029001">
    <property type="entry name" value="ITPase-like_fam"/>
</dbReference>
<proteinExistence type="inferred from homology"/>
<evidence type="ECO:0000256" key="9">
    <source>
        <dbReference type="HAMAP-Rule" id="MF_00528"/>
    </source>
</evidence>
<dbReference type="AlphaFoldDB" id="A0A4V2UVY3"/>